<evidence type="ECO:0000256" key="5">
    <source>
        <dbReference type="RuleBase" id="RU362118"/>
    </source>
</evidence>
<dbReference type="GO" id="GO:0030170">
    <property type="term" value="F:pyridoxal phosphate binding"/>
    <property type="evidence" value="ECO:0007669"/>
    <property type="project" value="InterPro"/>
</dbReference>
<dbReference type="RefSeq" id="WP_208723386.1">
    <property type="nucleotide sequence ID" value="NZ_RAWB01001171.1"/>
</dbReference>
<dbReference type="PANTHER" id="PTHR43797">
    <property type="entry name" value="HOMOCYSTEINE/CYSTEINE SYNTHASE"/>
    <property type="match status" value="1"/>
</dbReference>
<evidence type="ECO:0000256" key="2">
    <source>
        <dbReference type="ARBA" id="ARBA00009077"/>
    </source>
</evidence>
<evidence type="ECO:0000313" key="6">
    <source>
        <dbReference type="EMBL" id="RKH33011.1"/>
    </source>
</evidence>
<dbReference type="GO" id="GO:0003961">
    <property type="term" value="F:O-acetylhomoserine aminocarboxypropyltransferase activity"/>
    <property type="evidence" value="ECO:0007669"/>
    <property type="project" value="TreeGrafter"/>
</dbReference>
<keyword evidence="4 5" id="KW-0663">Pyridoxal phosphate</keyword>
<comment type="cofactor">
    <cofactor evidence="1 5">
        <name>pyridoxal 5'-phosphate</name>
        <dbReference type="ChEBI" id="CHEBI:597326"/>
    </cofactor>
</comment>
<dbReference type="AlphaFoldDB" id="A0A3A8MTI6"/>
<evidence type="ECO:0000256" key="4">
    <source>
        <dbReference type="ARBA" id="ARBA00022898"/>
    </source>
</evidence>
<sequence length="73" mass="7914">MLDHLRYAVRATHLGDTRTLVIPVAPTIYWEMGAERRASMGIADSLVRVSVGIEDEADLVADFTQALDATAVA</sequence>
<dbReference type="PANTHER" id="PTHR43797:SF2">
    <property type="entry name" value="HOMOCYSTEINE_CYSTEINE SYNTHASE"/>
    <property type="match status" value="1"/>
</dbReference>
<dbReference type="Gene3D" id="3.90.1150.10">
    <property type="entry name" value="Aspartate Aminotransferase, domain 1"/>
    <property type="match status" value="1"/>
</dbReference>
<reference evidence="7" key="1">
    <citation type="submission" date="2018-09" db="EMBL/GenBank/DDBJ databases">
        <authorList>
            <person name="Livingstone P.G."/>
            <person name="Whitworth D.E."/>
        </authorList>
    </citation>
    <scope>NUCLEOTIDE SEQUENCE [LARGE SCALE GENOMIC DNA]</scope>
    <source>
        <strain evidence="7">CA051B</strain>
    </source>
</reference>
<dbReference type="GO" id="GO:0005737">
    <property type="term" value="C:cytoplasm"/>
    <property type="evidence" value="ECO:0007669"/>
    <property type="project" value="TreeGrafter"/>
</dbReference>
<evidence type="ECO:0008006" key="8">
    <source>
        <dbReference type="Google" id="ProtNLM"/>
    </source>
</evidence>
<evidence type="ECO:0000313" key="7">
    <source>
        <dbReference type="Proteomes" id="UP000272888"/>
    </source>
</evidence>
<dbReference type="EMBL" id="RAWB01001171">
    <property type="protein sequence ID" value="RKH33011.1"/>
    <property type="molecule type" value="Genomic_DNA"/>
</dbReference>
<keyword evidence="7" id="KW-1185">Reference proteome</keyword>
<dbReference type="GO" id="GO:0006535">
    <property type="term" value="P:cysteine biosynthetic process from serine"/>
    <property type="evidence" value="ECO:0007669"/>
    <property type="project" value="TreeGrafter"/>
</dbReference>
<dbReference type="InterPro" id="IPR015422">
    <property type="entry name" value="PyrdxlP-dep_Trfase_small"/>
</dbReference>
<gene>
    <name evidence="6" type="ORF">D7V93_43965</name>
</gene>
<dbReference type="Pfam" id="PF01053">
    <property type="entry name" value="Cys_Met_Meta_PP"/>
    <property type="match status" value="1"/>
</dbReference>
<dbReference type="Proteomes" id="UP000272888">
    <property type="component" value="Unassembled WGS sequence"/>
</dbReference>
<proteinExistence type="inferred from homology"/>
<accession>A0A3A8MTI6</accession>
<dbReference type="SUPFAM" id="SSF53383">
    <property type="entry name" value="PLP-dependent transferases"/>
    <property type="match status" value="1"/>
</dbReference>
<dbReference type="InterPro" id="IPR006235">
    <property type="entry name" value="OAc-hSer/O-AcSer_sulfhydrylase"/>
</dbReference>
<dbReference type="GO" id="GO:0019346">
    <property type="term" value="P:transsulfuration"/>
    <property type="evidence" value="ECO:0007669"/>
    <property type="project" value="InterPro"/>
</dbReference>
<dbReference type="InterPro" id="IPR015424">
    <property type="entry name" value="PyrdxlP-dep_Trfase"/>
</dbReference>
<evidence type="ECO:0000256" key="3">
    <source>
        <dbReference type="ARBA" id="ARBA00022679"/>
    </source>
</evidence>
<comment type="caution">
    <text evidence="6">The sequence shown here is derived from an EMBL/GenBank/DDBJ whole genome shotgun (WGS) entry which is preliminary data.</text>
</comment>
<name>A0A3A8MTI6_9BACT</name>
<organism evidence="6 7">
    <name type="scientific">Corallococcus llansteffanensis</name>
    <dbReference type="NCBI Taxonomy" id="2316731"/>
    <lineage>
        <taxon>Bacteria</taxon>
        <taxon>Pseudomonadati</taxon>
        <taxon>Myxococcota</taxon>
        <taxon>Myxococcia</taxon>
        <taxon>Myxococcales</taxon>
        <taxon>Cystobacterineae</taxon>
        <taxon>Myxococcaceae</taxon>
        <taxon>Corallococcus</taxon>
    </lineage>
</organism>
<protein>
    <recommendedName>
        <fullName evidence="8">Cystathionine gamma-synthase</fullName>
    </recommendedName>
</protein>
<keyword evidence="3" id="KW-0808">Transferase</keyword>
<dbReference type="GO" id="GO:0071269">
    <property type="term" value="P:L-homocysteine biosynthetic process"/>
    <property type="evidence" value="ECO:0007669"/>
    <property type="project" value="TreeGrafter"/>
</dbReference>
<dbReference type="GO" id="GO:0004124">
    <property type="term" value="F:cysteine synthase activity"/>
    <property type="evidence" value="ECO:0007669"/>
    <property type="project" value="TreeGrafter"/>
</dbReference>
<evidence type="ECO:0000256" key="1">
    <source>
        <dbReference type="ARBA" id="ARBA00001933"/>
    </source>
</evidence>
<feature type="non-terminal residue" evidence="6">
    <location>
        <position position="1"/>
    </location>
</feature>
<dbReference type="InterPro" id="IPR000277">
    <property type="entry name" value="Cys/Met-Metab_PyrdxlP-dep_enz"/>
</dbReference>
<comment type="similarity">
    <text evidence="2 5">Belongs to the trans-sulfuration enzymes family.</text>
</comment>